<reference evidence="2 3" key="1">
    <citation type="submission" date="2014-06" db="EMBL/GenBank/DDBJ databases">
        <title>Evolutionary Origins and Diversification of the Mycorrhizal Mutualists.</title>
        <authorList>
            <consortium name="DOE Joint Genome Institute"/>
            <consortium name="Mycorrhizal Genomics Consortium"/>
            <person name="Kohler A."/>
            <person name="Kuo A."/>
            <person name="Nagy L.G."/>
            <person name="Floudas D."/>
            <person name="Copeland A."/>
            <person name="Barry K.W."/>
            <person name="Cichocki N."/>
            <person name="Veneault-Fourrey C."/>
            <person name="LaButti K."/>
            <person name="Lindquist E.A."/>
            <person name="Lipzen A."/>
            <person name="Lundell T."/>
            <person name="Morin E."/>
            <person name="Murat C."/>
            <person name="Riley R."/>
            <person name="Ohm R."/>
            <person name="Sun H."/>
            <person name="Tunlid A."/>
            <person name="Henrissat B."/>
            <person name="Grigoriev I.V."/>
            <person name="Hibbett D.S."/>
            <person name="Martin F."/>
        </authorList>
    </citation>
    <scope>NUCLEOTIDE SEQUENCE [LARGE SCALE GENOMIC DNA]</scope>
    <source>
        <strain evidence="2 3">SS14</strain>
    </source>
</reference>
<keyword evidence="3" id="KW-1185">Reference proteome</keyword>
<proteinExistence type="predicted"/>
<name>A0A0C9TL74_SPHS4</name>
<dbReference type="Proteomes" id="UP000054279">
    <property type="component" value="Unassembled WGS sequence"/>
</dbReference>
<dbReference type="EMBL" id="KN838061">
    <property type="protein sequence ID" value="KIJ22619.1"/>
    <property type="molecule type" value="Genomic_DNA"/>
</dbReference>
<evidence type="ECO:0000313" key="1">
    <source>
        <dbReference type="EMBL" id="KIJ22616.1"/>
    </source>
</evidence>
<protein>
    <submittedName>
        <fullName evidence="2">Uncharacterized protein</fullName>
    </submittedName>
</protein>
<dbReference type="EMBL" id="KN838063">
    <property type="protein sequence ID" value="KIJ22616.1"/>
    <property type="molecule type" value="Genomic_DNA"/>
</dbReference>
<gene>
    <name evidence="2" type="ORF">M422DRAFT_276923</name>
    <name evidence="1" type="ORF">M422DRAFT_276925</name>
</gene>
<dbReference type="HOGENOM" id="CLU_3088827_0_0_1"/>
<sequence length="52" mass="5979">MYIEHTFHIRSLGSYAVNIQEGLSTELPHLALSPLKWSIEIGDDERAIRIEK</sequence>
<evidence type="ECO:0000313" key="2">
    <source>
        <dbReference type="EMBL" id="KIJ22619.1"/>
    </source>
</evidence>
<evidence type="ECO:0000313" key="3">
    <source>
        <dbReference type="Proteomes" id="UP000054279"/>
    </source>
</evidence>
<accession>A0A0C9TL74</accession>
<dbReference type="AlphaFoldDB" id="A0A0C9TL74"/>
<organism evidence="2 3">
    <name type="scientific">Sphaerobolus stellatus (strain SS14)</name>
    <dbReference type="NCBI Taxonomy" id="990650"/>
    <lineage>
        <taxon>Eukaryota</taxon>
        <taxon>Fungi</taxon>
        <taxon>Dikarya</taxon>
        <taxon>Basidiomycota</taxon>
        <taxon>Agaricomycotina</taxon>
        <taxon>Agaricomycetes</taxon>
        <taxon>Phallomycetidae</taxon>
        <taxon>Geastrales</taxon>
        <taxon>Sphaerobolaceae</taxon>
        <taxon>Sphaerobolus</taxon>
    </lineage>
</organism>